<dbReference type="KEGG" id="vg:5309164"/>
<dbReference type="NCBIfam" id="NF045478">
    <property type="entry name" value="XF1762_fam"/>
    <property type="match status" value="1"/>
</dbReference>
<keyword evidence="3" id="KW-1185">Reference proteome</keyword>
<evidence type="ECO:0000313" key="2">
    <source>
        <dbReference type="EMBL" id="ABR10461.1"/>
    </source>
</evidence>
<dbReference type="Proteomes" id="UP000001999">
    <property type="component" value="Segment"/>
</dbReference>
<name>A6N1Y9_9CAUD</name>
<dbReference type="GeneID" id="5309164"/>
<proteinExistence type="predicted"/>
<protein>
    <submittedName>
        <fullName evidence="2">Conserved phage protein</fullName>
    </submittedName>
</protein>
<reference evidence="2 3" key="1">
    <citation type="submission" date="2007-04" db="EMBL/GenBank/DDBJ databases">
        <title>Isolation, characterization and complete nucleotide sequence of a novel temperate bacteriophage Min1, isolated from the nematode pathogen Microbacterium nematophilum.</title>
        <authorList>
            <person name="Akimkina T.V."/>
            <person name="Venien-Bryan C."/>
            <person name="Hodgkin J.A."/>
        </authorList>
    </citation>
    <scope>NUCLEOTIDE SEQUENCE [LARGE SCALE GENOMIC DNA]</scope>
</reference>
<dbReference type="OrthoDB" id="25962at10239"/>
<evidence type="ECO:0000313" key="3">
    <source>
        <dbReference type="Proteomes" id="UP000001999"/>
    </source>
</evidence>
<feature type="region of interest" description="Disordered" evidence="1">
    <location>
        <begin position="121"/>
        <end position="157"/>
    </location>
</feature>
<dbReference type="RefSeq" id="YP_001294791.1">
    <property type="nucleotide sequence ID" value="NC_009603.1"/>
</dbReference>
<evidence type="ECO:0000256" key="1">
    <source>
        <dbReference type="SAM" id="MobiDB-lite"/>
    </source>
</evidence>
<sequence length="157" mass="16903">MLRVEPISLRAANAFVQEHHRHHKPARGHKFSVSVVDEAGRIHGVGIAGRPVSRHLDASGHLEVVRVCTDGTRNVCSMLYGSLRRAGVALGYQPHKIITYTLASEPGGSLRAAGWHDDGVAGGGSWDVPSRPRVDQAPTEPKRRWRAAPIETEGAGA</sequence>
<dbReference type="InterPro" id="IPR053780">
    <property type="entry name" value="Gp66-like"/>
</dbReference>
<accession>A6N1Y9</accession>
<organism evidence="2 3">
    <name type="scientific">Microbacterium phage Min1</name>
    <dbReference type="NCBI Taxonomy" id="446529"/>
    <lineage>
        <taxon>Viruses</taxon>
        <taxon>Duplodnaviria</taxon>
        <taxon>Heunggongvirae</taxon>
        <taxon>Uroviricota</taxon>
        <taxon>Caudoviricetes</taxon>
        <taxon>Minunavirus</taxon>
        <taxon>Minunavirus Min1</taxon>
    </lineage>
</organism>
<dbReference type="EMBL" id="EF579802">
    <property type="protein sequence ID" value="ABR10461.1"/>
    <property type="molecule type" value="Genomic_DNA"/>
</dbReference>